<dbReference type="PROSITE" id="PS51375">
    <property type="entry name" value="PPR"/>
    <property type="match status" value="6"/>
</dbReference>
<dbReference type="PANTHER" id="PTHR47926">
    <property type="entry name" value="PENTATRICOPEPTIDE REPEAT-CONTAINING PROTEIN"/>
    <property type="match status" value="1"/>
</dbReference>
<evidence type="ECO:0000259" key="4">
    <source>
        <dbReference type="Pfam" id="PF14432"/>
    </source>
</evidence>
<dbReference type="InterPro" id="IPR046960">
    <property type="entry name" value="PPR_At4g14850-like_plant"/>
</dbReference>
<dbReference type="Pfam" id="PF14432">
    <property type="entry name" value="DYW_deaminase"/>
    <property type="match status" value="1"/>
</dbReference>
<dbReference type="GO" id="GO:0009451">
    <property type="term" value="P:RNA modification"/>
    <property type="evidence" value="ECO:0007669"/>
    <property type="project" value="InterPro"/>
</dbReference>
<protein>
    <submittedName>
        <fullName evidence="5">Pentatricopeptide repeat protein</fullName>
    </submittedName>
</protein>
<proteinExistence type="evidence at transcript level"/>
<dbReference type="Gene3D" id="1.25.40.10">
    <property type="entry name" value="Tetratricopeptide repeat domain"/>
    <property type="match status" value="5"/>
</dbReference>
<dbReference type="EMBL" id="MH004615">
    <property type="protein sequence ID" value="AYM00615.1"/>
    <property type="molecule type" value="mRNA"/>
</dbReference>
<evidence type="ECO:0000256" key="1">
    <source>
        <dbReference type="ARBA" id="ARBA00006643"/>
    </source>
</evidence>
<reference evidence="5" key="1">
    <citation type="journal article" date="2018" name="Molecules">
        <title>The Pentatricopeptide Repeat Gene Family in Salvia miltiorrhiza: Genome-Wide Characterization and Expression Analysis.</title>
        <authorList>
            <person name="Li H."/>
            <person name="Li C."/>
            <person name="Deng Y."/>
            <person name="Jiang X."/>
            <person name="Lu S."/>
        </authorList>
    </citation>
    <scope>NUCLEOTIDE SEQUENCE</scope>
</reference>
<reference evidence="5" key="2">
    <citation type="submission" date="2018-02" db="EMBL/GenBank/DDBJ databases">
        <authorList>
            <person name="Li H.Q."/>
            <person name="Lu S.F."/>
        </authorList>
    </citation>
    <scope>NUCLEOTIDE SEQUENCE</scope>
</reference>
<dbReference type="Pfam" id="PF13041">
    <property type="entry name" value="PPR_2"/>
    <property type="match status" value="3"/>
</dbReference>
<dbReference type="Pfam" id="PF20430">
    <property type="entry name" value="Eplus_motif"/>
    <property type="match status" value="1"/>
</dbReference>
<dbReference type="Pfam" id="PF20431">
    <property type="entry name" value="E_motif"/>
    <property type="match status" value="1"/>
</dbReference>
<dbReference type="FunFam" id="1.25.40.10:FF:000333">
    <property type="entry name" value="Pentatricopeptide repeat-containing protein"/>
    <property type="match status" value="1"/>
</dbReference>
<dbReference type="FunFam" id="1.25.40.10:FF:000690">
    <property type="entry name" value="Pentatricopeptide repeat-containing protein"/>
    <property type="match status" value="1"/>
</dbReference>
<dbReference type="PANTHER" id="PTHR47926:SF458">
    <property type="entry name" value="PENTATRICOPEPTIDE REPEAT-CONTAINING PROTEIN"/>
    <property type="match status" value="1"/>
</dbReference>
<dbReference type="InterPro" id="IPR032867">
    <property type="entry name" value="DYW_dom"/>
</dbReference>
<comment type="similarity">
    <text evidence="1">Belongs to the PPR family. PCMP-H subfamily.</text>
</comment>
<keyword evidence="2" id="KW-0677">Repeat</keyword>
<dbReference type="FunFam" id="1.25.40.10:FF:000427">
    <property type="entry name" value="Pentatricopeptide repeat-containing protein chloroplastic"/>
    <property type="match status" value="1"/>
</dbReference>
<dbReference type="GO" id="GO:0008270">
    <property type="term" value="F:zinc ion binding"/>
    <property type="evidence" value="ECO:0007669"/>
    <property type="project" value="InterPro"/>
</dbReference>
<dbReference type="Pfam" id="PF01535">
    <property type="entry name" value="PPR"/>
    <property type="match status" value="4"/>
</dbReference>
<feature type="repeat" description="PPR" evidence="3">
    <location>
        <begin position="293"/>
        <end position="327"/>
    </location>
</feature>
<evidence type="ECO:0000313" key="5">
    <source>
        <dbReference type="EMBL" id="AYM00615.1"/>
    </source>
</evidence>
<dbReference type="AlphaFoldDB" id="A0A678WCQ1"/>
<feature type="repeat" description="PPR" evidence="3">
    <location>
        <begin position="262"/>
        <end position="292"/>
    </location>
</feature>
<dbReference type="SUPFAM" id="SSF48452">
    <property type="entry name" value="TPR-like"/>
    <property type="match status" value="1"/>
</dbReference>
<dbReference type="NCBIfam" id="TIGR00756">
    <property type="entry name" value="PPR"/>
    <property type="match status" value="5"/>
</dbReference>
<feature type="repeat" description="PPR" evidence="3">
    <location>
        <begin position="394"/>
        <end position="428"/>
    </location>
</feature>
<dbReference type="InterPro" id="IPR002885">
    <property type="entry name" value="PPR_rpt"/>
</dbReference>
<evidence type="ECO:0000256" key="2">
    <source>
        <dbReference type="ARBA" id="ARBA00022737"/>
    </source>
</evidence>
<feature type="repeat" description="PPR" evidence="3">
    <location>
        <begin position="192"/>
        <end position="226"/>
    </location>
</feature>
<feature type="domain" description="DYW" evidence="4">
    <location>
        <begin position="609"/>
        <end position="702"/>
    </location>
</feature>
<dbReference type="GO" id="GO:0003729">
    <property type="term" value="F:mRNA binding"/>
    <property type="evidence" value="ECO:0007669"/>
    <property type="project" value="UniProtKB-ARBA"/>
</dbReference>
<sequence>MVFALSTFPSHFPTAKTAIPKFPENPKTLILEKCKTTKDLNQVHASFIKTRLIHHAAAAEPLLEAAALLLPDSTIDYAFSIFRTLEHPDASAYNIMIRGFNKEQSFVKSILLFRQLIQHFVRPDPFTYSGILKACSKLVALKEGEQIHAHVLKSMDKLDRSEFVENSLVYMYASCGLLQSARKVFDEMSERSPVAWSSMFSGYARCGQWQEVVGLFRKMRKLGIRFNEVTLISVLKACGRLGDLGLGEWIDEYAAANGLLKNDSLITSLVDMYAKCGRLETARRLFDSMSNKDVVAWSAMISGYSHSDQCREALTLFHDMQNANVAPNEVTMVSVLSSCGVLGALETGKWVHSYIKRKKLKLSVNLSTSLIDFYAKCGCVDAALEVFYGAPCKNVWTWSALIQGLASNGRGEMALRYFNLMLREKVEPNDVTFIGVLCACNHAGLVDQGRGYLVGMSRDFGIEPRIEHYGCVVDMLGRAGLVEDAHELITSMPIKPNAVIWRTLLASCRLHKIPEIAEEALKQVVRLEPAHSGDYILLSSAYTSAGRLEEATKLRDEMKRMGIKKSPGCSYIEVDGIVHEFLAEDKGHPQSREVYEAVHEVMERIKRAGYEPDAMQARMEAEEDGDKEASVSHHSEKLAMTFGLIRTSPGTTIRVSKNLRICNDCHNAAKVISKVFSREIVVRDRSRFHHFKDGSCSCHDFW</sequence>
<evidence type="ECO:0000256" key="3">
    <source>
        <dbReference type="PROSITE-ProRule" id="PRU00708"/>
    </source>
</evidence>
<dbReference type="InterPro" id="IPR046848">
    <property type="entry name" value="E_motif"/>
</dbReference>
<feature type="repeat" description="PPR" evidence="3">
    <location>
        <begin position="89"/>
        <end position="123"/>
    </location>
</feature>
<feature type="repeat" description="PPR" evidence="3">
    <location>
        <begin position="531"/>
        <end position="565"/>
    </location>
</feature>
<organism evidence="5">
    <name type="scientific">Salvia miltiorrhiza</name>
    <name type="common">Chinese sage</name>
    <dbReference type="NCBI Taxonomy" id="226208"/>
    <lineage>
        <taxon>Eukaryota</taxon>
        <taxon>Viridiplantae</taxon>
        <taxon>Streptophyta</taxon>
        <taxon>Embryophyta</taxon>
        <taxon>Tracheophyta</taxon>
        <taxon>Spermatophyta</taxon>
        <taxon>Magnoliopsida</taxon>
        <taxon>eudicotyledons</taxon>
        <taxon>Gunneridae</taxon>
        <taxon>Pentapetalae</taxon>
        <taxon>asterids</taxon>
        <taxon>lamiids</taxon>
        <taxon>Lamiales</taxon>
        <taxon>Lamiaceae</taxon>
        <taxon>Nepetoideae</taxon>
        <taxon>Mentheae</taxon>
        <taxon>Salviinae</taxon>
        <taxon>Salvia</taxon>
        <taxon>Salvia incertae sedis</taxon>
    </lineage>
</organism>
<dbReference type="InterPro" id="IPR046849">
    <property type="entry name" value="E2_motif"/>
</dbReference>
<dbReference type="InterPro" id="IPR011990">
    <property type="entry name" value="TPR-like_helical_dom_sf"/>
</dbReference>
<name>A0A678WCQ1_SALMI</name>
<accession>A0A678WCQ1</accession>